<proteinExistence type="predicted"/>
<dbReference type="AlphaFoldDB" id="A6II82"/>
<evidence type="ECO:0000313" key="1">
    <source>
        <dbReference type="EMBL" id="EDL98452.1"/>
    </source>
</evidence>
<protein>
    <submittedName>
        <fullName evidence="1">Similar to transmembrane protein 67, isoform CRA_e</fullName>
    </submittedName>
</protein>
<name>A6II82_RAT</name>
<evidence type="ECO:0000313" key="2">
    <source>
        <dbReference type="Proteomes" id="UP000234681"/>
    </source>
</evidence>
<organism evidence="1 2">
    <name type="scientific">Rattus norvegicus</name>
    <name type="common">Rat</name>
    <dbReference type="NCBI Taxonomy" id="10116"/>
    <lineage>
        <taxon>Eukaryota</taxon>
        <taxon>Metazoa</taxon>
        <taxon>Chordata</taxon>
        <taxon>Craniata</taxon>
        <taxon>Vertebrata</taxon>
        <taxon>Euteleostomi</taxon>
        <taxon>Mammalia</taxon>
        <taxon>Eutheria</taxon>
        <taxon>Euarchontoglires</taxon>
        <taxon>Glires</taxon>
        <taxon>Rodentia</taxon>
        <taxon>Myomorpha</taxon>
        <taxon>Muroidea</taxon>
        <taxon>Muridae</taxon>
        <taxon>Murinae</taxon>
        <taxon>Rattus</taxon>
    </lineage>
</organism>
<keyword evidence="1" id="KW-0812">Transmembrane</keyword>
<gene>
    <name evidence="1" type="primary">LOC313067</name>
    <name evidence="1" type="ORF">rCG_55053</name>
</gene>
<reference evidence="2" key="1">
    <citation type="submission" date="2005-09" db="EMBL/GenBank/DDBJ databases">
        <authorList>
            <person name="Mural R.J."/>
            <person name="Li P.W."/>
            <person name="Adams M.D."/>
            <person name="Amanatides P.G."/>
            <person name="Baden-Tillson H."/>
            <person name="Barnstead M."/>
            <person name="Chin S.H."/>
            <person name="Dew I."/>
            <person name="Evans C.A."/>
            <person name="Ferriera S."/>
            <person name="Flanigan M."/>
            <person name="Fosler C."/>
            <person name="Glodek A."/>
            <person name="Gu Z."/>
            <person name="Holt R.A."/>
            <person name="Jennings D."/>
            <person name="Kraft C.L."/>
            <person name="Lu F."/>
            <person name="Nguyen T."/>
            <person name="Nusskern D.R."/>
            <person name="Pfannkoch C.M."/>
            <person name="Sitter C."/>
            <person name="Sutton G.G."/>
            <person name="Venter J.C."/>
            <person name="Wang Z."/>
            <person name="Woodage T."/>
            <person name="Zheng X.H."/>
            <person name="Zhong F."/>
        </authorList>
    </citation>
    <scope>NUCLEOTIDE SEQUENCE [LARGE SCALE GENOMIC DNA]</scope>
    <source>
        <strain>BN</strain>
        <strain evidence="2">Sprague-Dawley</strain>
    </source>
</reference>
<sequence length="93" mass="10544">MGMGTMVMRTRPLAAMAVRSCFSALTGTVYLLLVLCEVSWAQIFSFPFQRPETCDLNQYFDISALSCAPCGANQRRDALERCYQRWLGLHFLP</sequence>
<dbReference type="Proteomes" id="UP000234681">
    <property type="component" value="Chromosome 5"/>
</dbReference>
<dbReference type="EMBL" id="CH473962">
    <property type="protein sequence ID" value="EDL98452.1"/>
    <property type="molecule type" value="Genomic_DNA"/>
</dbReference>
<accession>A6II82</accession>
<keyword evidence="1" id="KW-0472">Membrane</keyword>